<accession>A0A9D1MC65</accession>
<dbReference type="InterPro" id="IPR050698">
    <property type="entry name" value="MBL"/>
</dbReference>
<dbReference type="GO" id="GO:0004521">
    <property type="term" value="F:RNA endonuclease activity"/>
    <property type="evidence" value="ECO:0007669"/>
    <property type="project" value="TreeGrafter"/>
</dbReference>
<evidence type="ECO:0000259" key="3">
    <source>
        <dbReference type="SMART" id="SM01027"/>
    </source>
</evidence>
<dbReference type="InterPro" id="IPR036866">
    <property type="entry name" value="RibonucZ/Hydroxyglut_hydro"/>
</dbReference>
<dbReference type="InterPro" id="IPR022712">
    <property type="entry name" value="Beta_Casp"/>
</dbReference>
<proteinExistence type="predicted"/>
<dbReference type="AlphaFoldDB" id="A0A9D1MC65"/>
<gene>
    <name evidence="4" type="ORF">IAA61_06880</name>
</gene>
<dbReference type="PANTHER" id="PTHR11203">
    <property type="entry name" value="CLEAVAGE AND POLYADENYLATION SPECIFICITY FACTOR FAMILY MEMBER"/>
    <property type="match status" value="1"/>
</dbReference>
<feature type="domain" description="Metallo-beta-lactamase" evidence="2">
    <location>
        <begin position="13"/>
        <end position="245"/>
    </location>
</feature>
<keyword evidence="1" id="KW-0378">Hydrolase</keyword>
<protein>
    <submittedName>
        <fullName evidence="4">MBL fold metallo-hydrolase</fullName>
    </submittedName>
</protein>
<dbReference type="PANTHER" id="PTHR11203:SF37">
    <property type="entry name" value="INTEGRATOR COMPLEX SUBUNIT 11"/>
    <property type="match status" value="1"/>
</dbReference>
<evidence type="ECO:0000313" key="4">
    <source>
        <dbReference type="EMBL" id="HIU57521.1"/>
    </source>
</evidence>
<evidence type="ECO:0000256" key="1">
    <source>
        <dbReference type="ARBA" id="ARBA00022801"/>
    </source>
</evidence>
<organism evidence="4 5">
    <name type="scientific">Candidatus Ornithomonoglobus merdipullorum</name>
    <dbReference type="NCBI Taxonomy" id="2840895"/>
    <lineage>
        <taxon>Bacteria</taxon>
        <taxon>Bacillati</taxon>
        <taxon>Bacillota</taxon>
        <taxon>Clostridia</taxon>
        <taxon>Candidatus Ornithomonoglobus</taxon>
    </lineage>
</organism>
<dbReference type="Gene3D" id="3.40.50.10890">
    <property type="match status" value="1"/>
</dbReference>
<dbReference type="Gene3D" id="3.60.15.10">
    <property type="entry name" value="Ribonuclease Z/Hydroxyacylglutathione hydrolase-like"/>
    <property type="match status" value="1"/>
</dbReference>
<dbReference type="SMART" id="SM01027">
    <property type="entry name" value="Beta-Casp"/>
    <property type="match status" value="1"/>
</dbReference>
<dbReference type="Proteomes" id="UP000824109">
    <property type="component" value="Unassembled WGS sequence"/>
</dbReference>
<evidence type="ECO:0000313" key="5">
    <source>
        <dbReference type="Proteomes" id="UP000824109"/>
    </source>
</evidence>
<reference evidence="4" key="2">
    <citation type="journal article" date="2021" name="PeerJ">
        <title>Extensive microbial diversity within the chicken gut microbiome revealed by metagenomics and culture.</title>
        <authorList>
            <person name="Gilroy R."/>
            <person name="Ravi A."/>
            <person name="Getino M."/>
            <person name="Pursley I."/>
            <person name="Horton D.L."/>
            <person name="Alikhan N.F."/>
            <person name="Baker D."/>
            <person name="Gharbi K."/>
            <person name="Hall N."/>
            <person name="Watson M."/>
            <person name="Adriaenssens E.M."/>
            <person name="Foster-Nyarko E."/>
            <person name="Jarju S."/>
            <person name="Secka A."/>
            <person name="Antonio M."/>
            <person name="Oren A."/>
            <person name="Chaudhuri R.R."/>
            <person name="La Ragione R."/>
            <person name="Hildebrand F."/>
            <person name="Pallen M.J."/>
        </authorList>
    </citation>
    <scope>NUCLEOTIDE SEQUENCE</scope>
    <source>
        <strain evidence="4">USAMLcec3-3695</strain>
    </source>
</reference>
<dbReference type="CDD" id="cd16295">
    <property type="entry name" value="TTHA0252-CPSF-like_MBL-fold"/>
    <property type="match status" value="1"/>
</dbReference>
<dbReference type="InterPro" id="IPR001279">
    <property type="entry name" value="Metallo-B-lactamas"/>
</dbReference>
<comment type="caution">
    <text evidence="4">The sequence shown here is derived from an EMBL/GenBank/DDBJ whole genome shotgun (WGS) entry which is preliminary data.</text>
</comment>
<dbReference type="EMBL" id="DVNB01000072">
    <property type="protein sequence ID" value="HIU57521.1"/>
    <property type="molecule type" value="Genomic_DNA"/>
</dbReference>
<dbReference type="SUPFAM" id="SSF56281">
    <property type="entry name" value="Metallo-hydrolase/oxidoreductase"/>
    <property type="match status" value="1"/>
</dbReference>
<dbReference type="InterPro" id="IPR011108">
    <property type="entry name" value="RMMBL"/>
</dbReference>
<dbReference type="GO" id="GO:0016787">
    <property type="term" value="F:hydrolase activity"/>
    <property type="evidence" value="ECO:0007669"/>
    <property type="project" value="UniProtKB-KW"/>
</dbReference>
<dbReference type="SMART" id="SM00849">
    <property type="entry name" value="Lactamase_B"/>
    <property type="match status" value="1"/>
</dbReference>
<dbReference type="Pfam" id="PF00753">
    <property type="entry name" value="Lactamase_B"/>
    <property type="match status" value="1"/>
</dbReference>
<reference evidence="4" key="1">
    <citation type="submission" date="2020-10" db="EMBL/GenBank/DDBJ databases">
        <authorList>
            <person name="Gilroy R."/>
        </authorList>
    </citation>
    <scope>NUCLEOTIDE SEQUENCE</scope>
    <source>
        <strain evidence="4">USAMLcec3-3695</strain>
    </source>
</reference>
<evidence type="ECO:0000259" key="2">
    <source>
        <dbReference type="SMART" id="SM00849"/>
    </source>
</evidence>
<name>A0A9D1MC65_9FIRM</name>
<sequence length="536" mass="59280">MKITFIGAAHEVTGSCTLIEACGRRILVDCGMEQGVDLYENTPLPIQPSDIDCVFLTHAHIDHSGKLPLLSARGFCGKIYATEATQRLCGIMLMDSAHIQEQEAKWRTKKSLRSGGKEFVPLYTTLDAERSLKLFYGCSYGREYKIYDGISIRFIDAGHLLGSASIEIKITENGLTRTLLFSGDIGNIDRPLIRDPQKPEGADIVVIESTYGTRVHPERRDYKGQLARICQETLDRGGNLVIPSFAVGRTQELLFLFREIKEEGLIKGHDGFPVWVDSPLSVAATNIYDGGMEDYYDDETLALLAQGRNVLKFPDLKLSVSTDDSRAINFDTEPKVIISSSGMCEAGRIRHHLKHNLWRPENTILFVGYQAEGTLGRKLINGADEVKLFGEIIHVNARIEQMDGISGHADRNMLLSWLGNIKKPPMRIFVNHGADEVTDIFAQAVKAVLGFEASAPYSGTSYDLASLECLAEGNKTKHAAAEVSIKKPGRVSPVFERLMGAGRRLLTVIEHNRGGANKDLAKFADQIDALASKWDR</sequence>
<feature type="domain" description="Beta-Casp" evidence="3">
    <location>
        <begin position="250"/>
        <end position="379"/>
    </location>
</feature>
<dbReference type="Pfam" id="PF10996">
    <property type="entry name" value="Beta-Casp"/>
    <property type="match status" value="1"/>
</dbReference>
<dbReference type="Pfam" id="PF07521">
    <property type="entry name" value="RMMBL"/>
    <property type="match status" value="1"/>
</dbReference>